<sequence length="53" mass="5579">MTAGNQAGNWLDVTVGADVLLNPHLAAYAAFSQAENSATDSDYLYTLGVSARF</sequence>
<organism evidence="1 2">
    <name type="scientific">Salmonella enterica I</name>
    <dbReference type="NCBI Taxonomy" id="59201"/>
    <lineage>
        <taxon>Bacteria</taxon>
        <taxon>Pseudomonadati</taxon>
        <taxon>Pseudomonadota</taxon>
        <taxon>Gammaproteobacteria</taxon>
        <taxon>Enterobacterales</taxon>
        <taxon>Enterobacteriaceae</taxon>
        <taxon>Salmonella</taxon>
    </lineage>
</organism>
<dbReference type="InterPro" id="IPR036709">
    <property type="entry name" value="Autotransporte_beta_dom_sf"/>
</dbReference>
<reference evidence="1 2" key="1">
    <citation type="submission" date="2018-12" db="EMBL/GenBank/DDBJ databases">
        <authorList>
            <consortium name="Pathogen Informatics"/>
        </authorList>
    </citation>
    <scope>NUCLEOTIDE SEQUENCE [LARGE SCALE GENOMIC DNA]</scope>
    <source>
        <strain evidence="1 2">NCTC6754</strain>
    </source>
</reference>
<accession>A0A447TSY6</accession>
<dbReference type="EMBL" id="LR134190">
    <property type="protein sequence ID" value="VEB52449.1"/>
    <property type="molecule type" value="Genomic_DNA"/>
</dbReference>
<proteinExistence type="predicted"/>
<protein>
    <submittedName>
        <fullName evidence="1">Lipase</fullName>
    </submittedName>
</protein>
<dbReference type="AlphaFoldDB" id="A0A447TSY6"/>
<evidence type="ECO:0000313" key="1">
    <source>
        <dbReference type="EMBL" id="VEB52449.1"/>
    </source>
</evidence>
<dbReference type="Proteomes" id="UP000269208">
    <property type="component" value="Chromosome"/>
</dbReference>
<dbReference type="Gene3D" id="2.40.128.130">
    <property type="entry name" value="Autotransporter beta-domain"/>
    <property type="match status" value="1"/>
</dbReference>
<evidence type="ECO:0000313" key="2">
    <source>
        <dbReference type="Proteomes" id="UP000269208"/>
    </source>
</evidence>
<gene>
    <name evidence="1" type="ORF">NCTC6754_02205</name>
</gene>
<name>A0A447TSY6_SALET</name>